<dbReference type="AlphaFoldDB" id="A0A2P6SIZ7"/>
<feature type="domain" description="NAC" evidence="6">
    <location>
        <begin position="11"/>
        <end position="168"/>
    </location>
</feature>
<accession>A0A2P6SIZ7</accession>
<comment type="caution">
    <text evidence="7">The sequence shown here is derived from an EMBL/GenBank/DDBJ whole genome shotgun (WGS) entry which is preliminary data.</text>
</comment>
<dbReference type="Pfam" id="PF02365">
    <property type="entry name" value="NAM"/>
    <property type="match status" value="1"/>
</dbReference>
<dbReference type="InterPro" id="IPR003441">
    <property type="entry name" value="NAC-dom"/>
</dbReference>
<dbReference type="EMBL" id="PDCK01000039">
    <property type="protein sequence ID" value="PRQ58649.1"/>
    <property type="molecule type" value="Genomic_DNA"/>
</dbReference>
<dbReference type="GO" id="GO:0006355">
    <property type="term" value="P:regulation of DNA-templated transcription"/>
    <property type="evidence" value="ECO:0007669"/>
    <property type="project" value="InterPro"/>
</dbReference>
<reference evidence="7 8" key="1">
    <citation type="journal article" date="2018" name="Nat. Genet.">
        <title>The Rosa genome provides new insights in the design of modern roses.</title>
        <authorList>
            <person name="Bendahmane M."/>
        </authorList>
    </citation>
    <scope>NUCLEOTIDE SEQUENCE [LARGE SCALE GENOMIC DNA]</scope>
    <source>
        <strain evidence="8">cv. Old Blush</strain>
    </source>
</reference>
<comment type="subcellular location">
    <subcellularLocation>
        <location evidence="1">Nucleus</location>
    </subcellularLocation>
</comment>
<dbReference type="Gene3D" id="2.170.150.80">
    <property type="entry name" value="NAC domain"/>
    <property type="match status" value="1"/>
</dbReference>
<dbReference type="OMA" id="QIDAWIF"/>
<dbReference type="Proteomes" id="UP000238479">
    <property type="component" value="Chromosome 1"/>
</dbReference>
<gene>
    <name evidence="7" type="ORF">RchiOBHm_Chr1g0361631</name>
</gene>
<evidence type="ECO:0000313" key="7">
    <source>
        <dbReference type="EMBL" id="PRQ58649.1"/>
    </source>
</evidence>
<name>A0A2P6SIZ7_ROSCH</name>
<dbReference type="InterPro" id="IPR036093">
    <property type="entry name" value="NAC_dom_sf"/>
</dbReference>
<keyword evidence="8" id="KW-1185">Reference proteome</keyword>
<dbReference type="GO" id="GO:0003677">
    <property type="term" value="F:DNA binding"/>
    <property type="evidence" value="ECO:0007669"/>
    <property type="project" value="UniProtKB-KW"/>
</dbReference>
<dbReference type="GO" id="GO:0005634">
    <property type="term" value="C:nucleus"/>
    <property type="evidence" value="ECO:0007669"/>
    <property type="project" value="UniProtKB-SubCell"/>
</dbReference>
<evidence type="ECO:0000313" key="8">
    <source>
        <dbReference type="Proteomes" id="UP000238479"/>
    </source>
</evidence>
<keyword evidence="5" id="KW-0539">Nucleus</keyword>
<dbReference type="SMR" id="A0A2P6SIZ7"/>
<evidence type="ECO:0000256" key="5">
    <source>
        <dbReference type="ARBA" id="ARBA00023242"/>
    </source>
</evidence>
<protein>
    <submittedName>
        <fullName evidence="7">Putative transcription factor NAM family</fullName>
    </submittedName>
</protein>
<keyword evidence="3" id="KW-0238">DNA-binding</keyword>
<dbReference type="Gramene" id="PRQ58649">
    <property type="protein sequence ID" value="PRQ58649"/>
    <property type="gene ID" value="RchiOBHm_Chr1g0361631"/>
</dbReference>
<dbReference type="PANTHER" id="PTHR31989">
    <property type="entry name" value="NAC DOMAIN-CONTAINING PROTEIN 82-RELATED"/>
    <property type="match status" value="1"/>
</dbReference>
<dbReference type="SUPFAM" id="SSF101941">
    <property type="entry name" value="NAC domain"/>
    <property type="match status" value="1"/>
</dbReference>
<evidence type="ECO:0000256" key="3">
    <source>
        <dbReference type="ARBA" id="ARBA00023125"/>
    </source>
</evidence>
<keyword evidence="4" id="KW-0804">Transcription</keyword>
<evidence type="ECO:0000256" key="1">
    <source>
        <dbReference type="ARBA" id="ARBA00004123"/>
    </source>
</evidence>
<dbReference type="OrthoDB" id="1150527at2759"/>
<evidence type="ECO:0000256" key="2">
    <source>
        <dbReference type="ARBA" id="ARBA00023015"/>
    </source>
</evidence>
<evidence type="ECO:0000259" key="6">
    <source>
        <dbReference type="PROSITE" id="PS51005"/>
    </source>
</evidence>
<dbReference type="STRING" id="74649.A0A2P6SIZ7"/>
<evidence type="ECO:0000256" key="4">
    <source>
        <dbReference type="ARBA" id="ARBA00023163"/>
    </source>
</evidence>
<sequence length="303" mass="34312">MSRENTTPLSVPIGYRFHPTEEELVNHYLKKKIHGGNDSEINQIIPEIDLCKYEPAELPALLGTETEAHDMEWFFFTRKAYKYNKSSRSKRSTNKGYWKITGPERGIKARRSKAVIAKKRTLTFYQGRVPTSKKTSCVIHEYNLPGNGIIPYPKQAQGDYVICRLKITDKKDSSVSNEEEPGSASLSEMNQEGNEDLLLHQPQPLDDCCSSALRSPVSQELEAVLQTNGTNDDCNELQSPFGDSDFCVEDGNEVSTCDECETVYDVFPQFRDLPEQNLDSLFGPHQPQEYCPSILQSPIYTKL</sequence>
<proteinExistence type="predicted"/>
<keyword evidence="2" id="KW-0805">Transcription regulation</keyword>
<organism evidence="7 8">
    <name type="scientific">Rosa chinensis</name>
    <name type="common">China rose</name>
    <dbReference type="NCBI Taxonomy" id="74649"/>
    <lineage>
        <taxon>Eukaryota</taxon>
        <taxon>Viridiplantae</taxon>
        <taxon>Streptophyta</taxon>
        <taxon>Embryophyta</taxon>
        <taxon>Tracheophyta</taxon>
        <taxon>Spermatophyta</taxon>
        <taxon>Magnoliopsida</taxon>
        <taxon>eudicotyledons</taxon>
        <taxon>Gunneridae</taxon>
        <taxon>Pentapetalae</taxon>
        <taxon>rosids</taxon>
        <taxon>fabids</taxon>
        <taxon>Rosales</taxon>
        <taxon>Rosaceae</taxon>
        <taxon>Rosoideae</taxon>
        <taxon>Rosoideae incertae sedis</taxon>
        <taxon>Rosa</taxon>
    </lineage>
</organism>
<dbReference type="PROSITE" id="PS51005">
    <property type="entry name" value="NAC"/>
    <property type="match status" value="1"/>
</dbReference>